<dbReference type="SUPFAM" id="SSF57701">
    <property type="entry name" value="Zn2/Cys6 DNA-binding domain"/>
    <property type="match status" value="1"/>
</dbReference>
<feature type="region of interest" description="Disordered" evidence="2">
    <location>
        <begin position="462"/>
        <end position="484"/>
    </location>
</feature>
<evidence type="ECO:0000259" key="3">
    <source>
        <dbReference type="PROSITE" id="PS50048"/>
    </source>
</evidence>
<name>A0A6A5SCC8_9PLEO</name>
<dbReference type="SMART" id="SM00066">
    <property type="entry name" value="GAL4"/>
    <property type="match status" value="1"/>
</dbReference>
<feature type="compositionally biased region" description="Low complexity" evidence="2">
    <location>
        <begin position="462"/>
        <end position="478"/>
    </location>
</feature>
<dbReference type="Pfam" id="PF11951">
    <property type="entry name" value="Fungal_trans_2"/>
    <property type="match status" value="1"/>
</dbReference>
<evidence type="ECO:0000313" key="4">
    <source>
        <dbReference type="EMBL" id="KAF1937168.1"/>
    </source>
</evidence>
<proteinExistence type="predicted"/>
<evidence type="ECO:0000256" key="2">
    <source>
        <dbReference type="SAM" id="MobiDB-lite"/>
    </source>
</evidence>
<evidence type="ECO:0000256" key="1">
    <source>
        <dbReference type="ARBA" id="ARBA00023242"/>
    </source>
</evidence>
<dbReference type="AlphaFoldDB" id="A0A6A5SCC8"/>
<reference evidence="4" key="1">
    <citation type="journal article" date="2020" name="Stud. Mycol.">
        <title>101 Dothideomycetes genomes: a test case for predicting lifestyles and emergence of pathogens.</title>
        <authorList>
            <person name="Haridas S."/>
            <person name="Albert R."/>
            <person name="Binder M."/>
            <person name="Bloem J."/>
            <person name="Labutti K."/>
            <person name="Salamov A."/>
            <person name="Andreopoulos B."/>
            <person name="Baker S."/>
            <person name="Barry K."/>
            <person name="Bills G."/>
            <person name="Bluhm B."/>
            <person name="Cannon C."/>
            <person name="Castanera R."/>
            <person name="Culley D."/>
            <person name="Daum C."/>
            <person name="Ezra D."/>
            <person name="Gonzalez J."/>
            <person name="Henrissat B."/>
            <person name="Kuo A."/>
            <person name="Liang C."/>
            <person name="Lipzen A."/>
            <person name="Lutzoni F."/>
            <person name="Magnuson J."/>
            <person name="Mondo S."/>
            <person name="Nolan M."/>
            <person name="Ohm R."/>
            <person name="Pangilinan J."/>
            <person name="Park H.-J."/>
            <person name="Ramirez L."/>
            <person name="Alfaro M."/>
            <person name="Sun H."/>
            <person name="Tritt A."/>
            <person name="Yoshinaga Y."/>
            <person name="Zwiers L.-H."/>
            <person name="Turgeon B."/>
            <person name="Goodwin S."/>
            <person name="Spatafora J."/>
            <person name="Crous P."/>
            <person name="Grigoriev I."/>
        </authorList>
    </citation>
    <scope>NUCLEOTIDE SEQUENCE</scope>
    <source>
        <strain evidence="4">CBS 161.51</strain>
    </source>
</reference>
<dbReference type="GO" id="GO:0000981">
    <property type="term" value="F:DNA-binding transcription factor activity, RNA polymerase II-specific"/>
    <property type="evidence" value="ECO:0007669"/>
    <property type="project" value="InterPro"/>
</dbReference>
<dbReference type="InterPro" id="IPR053175">
    <property type="entry name" value="DHMBA_Reg_Transcription_Factor"/>
</dbReference>
<dbReference type="Gene3D" id="4.10.240.10">
    <property type="entry name" value="Zn(2)-C6 fungal-type DNA-binding domain"/>
    <property type="match status" value="1"/>
</dbReference>
<keyword evidence="5" id="KW-1185">Reference proteome</keyword>
<dbReference type="OrthoDB" id="2991872at2759"/>
<dbReference type="CDD" id="cd00067">
    <property type="entry name" value="GAL4"/>
    <property type="match status" value="1"/>
</dbReference>
<dbReference type="Pfam" id="PF00172">
    <property type="entry name" value="Zn_clus"/>
    <property type="match status" value="1"/>
</dbReference>
<dbReference type="PANTHER" id="PTHR38791:SF1">
    <property type="entry name" value="TRANSCRIPTION FACTOR, PUTATIVE-RELATED"/>
    <property type="match status" value="1"/>
</dbReference>
<evidence type="ECO:0000313" key="5">
    <source>
        <dbReference type="Proteomes" id="UP000800038"/>
    </source>
</evidence>
<gene>
    <name evidence="4" type="ORF">EJ02DRAFT_515389</name>
</gene>
<dbReference type="PROSITE" id="PS00463">
    <property type="entry name" value="ZN2_CY6_FUNGAL_1"/>
    <property type="match status" value="1"/>
</dbReference>
<dbReference type="InterPro" id="IPR021858">
    <property type="entry name" value="Fun_TF"/>
</dbReference>
<keyword evidence="1" id="KW-0539">Nucleus</keyword>
<dbReference type="PROSITE" id="PS50048">
    <property type="entry name" value="ZN2_CY6_FUNGAL_2"/>
    <property type="match status" value="1"/>
</dbReference>
<dbReference type="EMBL" id="ML976151">
    <property type="protein sequence ID" value="KAF1937168.1"/>
    <property type="molecule type" value="Genomic_DNA"/>
</dbReference>
<protein>
    <recommendedName>
        <fullName evidence="3">Zn(2)-C6 fungal-type domain-containing protein</fullName>
    </recommendedName>
</protein>
<dbReference type="GO" id="GO:0008270">
    <property type="term" value="F:zinc ion binding"/>
    <property type="evidence" value="ECO:0007669"/>
    <property type="project" value="InterPro"/>
</dbReference>
<organism evidence="4 5">
    <name type="scientific">Clathrospora elynae</name>
    <dbReference type="NCBI Taxonomy" id="706981"/>
    <lineage>
        <taxon>Eukaryota</taxon>
        <taxon>Fungi</taxon>
        <taxon>Dikarya</taxon>
        <taxon>Ascomycota</taxon>
        <taxon>Pezizomycotina</taxon>
        <taxon>Dothideomycetes</taxon>
        <taxon>Pleosporomycetidae</taxon>
        <taxon>Pleosporales</taxon>
        <taxon>Diademaceae</taxon>
        <taxon>Clathrospora</taxon>
    </lineage>
</organism>
<dbReference type="InterPro" id="IPR001138">
    <property type="entry name" value="Zn2Cys6_DnaBD"/>
</dbReference>
<feature type="non-terminal residue" evidence="4">
    <location>
        <position position="534"/>
    </location>
</feature>
<dbReference type="InterPro" id="IPR036864">
    <property type="entry name" value="Zn2-C6_fun-type_DNA-bd_sf"/>
</dbReference>
<accession>A0A6A5SCC8</accession>
<sequence>MVYRGRPSTGCKNCRERKIKCDERLEGCVKCAERCFPCPGYDRTVDAFFHDETARVQAKAKKSNAKAIAARDIRDARHSKAASLQIAVRASPGMELTESLVDQGISFFMHHYSMGIDQPPVHSASYHKHLSTDGFHPLVATSMTAVGIAGVANLYMDPILKQEATRWYLQAIKMANAAISSPKDVKADRTLIAVNILSTFEATSNDQSLAGWSNHVDGAASLVKIRGMDQFSTPAGHRMYMHTVGLLSMNCMSKGIPLPQYVHDLNNEVMNYFSTEDPRNVFFFLQIKAIDLRAQIMNGLPFALADIIESALELDAIAIGFFKDKGPEWDYDVVLCDDQPGVFEHFYHIYSSIASAQTWNLVRYNRIYLHDIIRNSILVGFSSSPPTLAGTKYHEQLEESTRTLYKLQSDIIASMPQFLHDISPVSPSKTNYSTYSYTPDQHDPGNTDFLWGSPSSFYTSPPTSSAGYSTPSSSSSGGQKSFHENFRGQSGLVAEPPVHNELVTDRLPIVRISGGYSTVWAVYVAGAMPTALPS</sequence>
<dbReference type="PANTHER" id="PTHR38791">
    <property type="entry name" value="ZN(II)2CYS6 TRANSCRIPTION FACTOR (EUROFUNG)-RELATED-RELATED"/>
    <property type="match status" value="1"/>
</dbReference>
<feature type="domain" description="Zn(2)-C6 fungal-type" evidence="3">
    <location>
        <begin position="10"/>
        <end position="38"/>
    </location>
</feature>
<dbReference type="Proteomes" id="UP000800038">
    <property type="component" value="Unassembled WGS sequence"/>
</dbReference>